<name>A0A2A6CEV8_PRIPA</name>
<evidence type="ECO:0000313" key="1">
    <source>
        <dbReference type="EnsemblMetazoa" id="PPA38365.1"/>
    </source>
</evidence>
<reference evidence="1" key="2">
    <citation type="submission" date="2022-06" db="UniProtKB">
        <authorList>
            <consortium name="EnsemblMetazoa"/>
        </authorList>
    </citation>
    <scope>IDENTIFICATION</scope>
    <source>
        <strain evidence="1">PS312</strain>
    </source>
</reference>
<keyword evidence="2" id="KW-1185">Reference proteome</keyword>
<accession>A0A8R1UTH6</accession>
<accession>A0A2A6CEV8</accession>
<dbReference type="Proteomes" id="UP000005239">
    <property type="component" value="Unassembled WGS sequence"/>
</dbReference>
<protein>
    <submittedName>
        <fullName evidence="1">Uncharacterized protein</fullName>
    </submittedName>
</protein>
<organism evidence="1 2">
    <name type="scientific">Pristionchus pacificus</name>
    <name type="common">Parasitic nematode worm</name>
    <dbReference type="NCBI Taxonomy" id="54126"/>
    <lineage>
        <taxon>Eukaryota</taxon>
        <taxon>Metazoa</taxon>
        <taxon>Ecdysozoa</taxon>
        <taxon>Nematoda</taxon>
        <taxon>Chromadorea</taxon>
        <taxon>Rhabditida</taxon>
        <taxon>Rhabditina</taxon>
        <taxon>Diplogasteromorpha</taxon>
        <taxon>Diplogasteroidea</taxon>
        <taxon>Neodiplogasteridae</taxon>
        <taxon>Pristionchus</taxon>
    </lineage>
</organism>
<proteinExistence type="predicted"/>
<gene>
    <name evidence="1" type="primary">WBGene00276734</name>
</gene>
<dbReference type="EnsemblMetazoa" id="PPA38365.1">
    <property type="protein sequence ID" value="PPA38365.1"/>
    <property type="gene ID" value="WBGene00276734"/>
</dbReference>
<sequence length="133" mass="15381">MIGKHDVMDYYVHLSSTRLDDIEISCDTKLFMMSISCLSARFTQETLTDKEEKVYMMSTLSLGAALQASHFGCNRGGELCGDTIYHAFQIRANSMPPITAEMRDRWWNNVFVEVAERIHLLNDEYELTDCKRR</sequence>
<dbReference type="AlphaFoldDB" id="A0A2A6CEV8"/>
<reference evidence="2" key="1">
    <citation type="journal article" date="2008" name="Nat. Genet.">
        <title>The Pristionchus pacificus genome provides a unique perspective on nematode lifestyle and parasitism.</title>
        <authorList>
            <person name="Dieterich C."/>
            <person name="Clifton S.W."/>
            <person name="Schuster L.N."/>
            <person name="Chinwalla A."/>
            <person name="Delehaunty K."/>
            <person name="Dinkelacker I."/>
            <person name="Fulton L."/>
            <person name="Fulton R."/>
            <person name="Godfrey J."/>
            <person name="Minx P."/>
            <person name="Mitreva M."/>
            <person name="Roeseler W."/>
            <person name="Tian H."/>
            <person name="Witte H."/>
            <person name="Yang S.P."/>
            <person name="Wilson R.K."/>
            <person name="Sommer R.J."/>
        </authorList>
    </citation>
    <scope>NUCLEOTIDE SEQUENCE [LARGE SCALE GENOMIC DNA]</scope>
    <source>
        <strain evidence="2">PS312</strain>
    </source>
</reference>
<evidence type="ECO:0000313" key="2">
    <source>
        <dbReference type="Proteomes" id="UP000005239"/>
    </source>
</evidence>